<reference evidence="5 6" key="1">
    <citation type="submission" date="2016-10" db="EMBL/GenBank/DDBJ databases">
        <authorList>
            <person name="Cai Z."/>
        </authorList>
    </citation>
    <scope>NUCLEOTIDE SEQUENCE [LARGE SCALE GENOMIC DNA]</scope>
</reference>
<dbReference type="EMBL" id="FNXT01000539">
    <property type="protein sequence ID" value="SZX65067.1"/>
    <property type="molecule type" value="Genomic_DNA"/>
</dbReference>
<keyword evidence="2" id="KW-0732">Signal</keyword>
<dbReference type="SUPFAM" id="SSF50370">
    <property type="entry name" value="Ricin B-like lectins"/>
    <property type="match status" value="1"/>
</dbReference>
<name>A0A383VHS2_TETOB</name>
<gene>
    <name evidence="5" type="ORF">BQ4739_LOCUS5526</name>
</gene>
<feature type="chain" id="PRO_5017061863" evidence="2">
    <location>
        <begin position="26"/>
        <end position="707"/>
    </location>
</feature>
<dbReference type="STRING" id="3088.A0A383VHS2"/>
<organism evidence="5 6">
    <name type="scientific">Tetradesmus obliquus</name>
    <name type="common">Green alga</name>
    <name type="synonym">Acutodesmus obliquus</name>
    <dbReference type="NCBI Taxonomy" id="3088"/>
    <lineage>
        <taxon>Eukaryota</taxon>
        <taxon>Viridiplantae</taxon>
        <taxon>Chlorophyta</taxon>
        <taxon>core chlorophytes</taxon>
        <taxon>Chlorophyceae</taxon>
        <taxon>CS clade</taxon>
        <taxon>Sphaeropleales</taxon>
        <taxon>Scenedesmaceae</taxon>
        <taxon>Tetradesmus</taxon>
    </lineage>
</organism>
<dbReference type="SMART" id="SM00645">
    <property type="entry name" value="Pept_C1"/>
    <property type="match status" value="1"/>
</dbReference>
<feature type="signal peptide" evidence="2">
    <location>
        <begin position="1"/>
        <end position="25"/>
    </location>
</feature>
<dbReference type="PROSITE" id="PS50231">
    <property type="entry name" value="RICIN_B_LECTIN"/>
    <property type="match status" value="1"/>
</dbReference>
<dbReference type="SUPFAM" id="SSF54001">
    <property type="entry name" value="Cysteine proteinases"/>
    <property type="match status" value="1"/>
</dbReference>
<evidence type="ECO:0000259" key="3">
    <source>
        <dbReference type="SMART" id="SM00458"/>
    </source>
</evidence>
<evidence type="ECO:0000313" key="5">
    <source>
        <dbReference type="EMBL" id="SZX65067.1"/>
    </source>
</evidence>
<dbReference type="InterPro" id="IPR000772">
    <property type="entry name" value="Ricin_B_lectin"/>
</dbReference>
<keyword evidence="6" id="KW-1185">Reference proteome</keyword>
<evidence type="ECO:0000256" key="1">
    <source>
        <dbReference type="ARBA" id="ARBA00008455"/>
    </source>
</evidence>
<protein>
    <submittedName>
        <fullName evidence="5">Uncharacterized protein</fullName>
    </submittedName>
</protein>
<comment type="similarity">
    <text evidence="1">Belongs to the peptidase C1 family.</text>
</comment>
<evidence type="ECO:0000256" key="2">
    <source>
        <dbReference type="SAM" id="SignalP"/>
    </source>
</evidence>
<proteinExistence type="inferred from homology"/>
<dbReference type="Pfam" id="PF00112">
    <property type="entry name" value="Peptidase_C1"/>
    <property type="match status" value="1"/>
</dbReference>
<dbReference type="Proteomes" id="UP000256970">
    <property type="component" value="Unassembled WGS sequence"/>
</dbReference>
<evidence type="ECO:0000313" key="6">
    <source>
        <dbReference type="Proteomes" id="UP000256970"/>
    </source>
</evidence>
<dbReference type="AlphaFoldDB" id="A0A383VHS2"/>
<dbReference type="Gene3D" id="3.90.70.10">
    <property type="entry name" value="Cysteine proteinases"/>
    <property type="match status" value="1"/>
</dbReference>
<accession>A0A383VHS2</accession>
<dbReference type="CDD" id="cd00161">
    <property type="entry name" value="beta-trefoil_Ricin-like"/>
    <property type="match status" value="1"/>
</dbReference>
<dbReference type="Pfam" id="PF00652">
    <property type="entry name" value="Ricin_B_lectin"/>
    <property type="match status" value="1"/>
</dbReference>
<dbReference type="SMART" id="SM00458">
    <property type="entry name" value="RICIN"/>
    <property type="match status" value="1"/>
</dbReference>
<dbReference type="InterPro" id="IPR038765">
    <property type="entry name" value="Papain-like_cys_pep_sf"/>
</dbReference>
<dbReference type="InterPro" id="IPR035992">
    <property type="entry name" value="Ricin_B-like_lectins"/>
</dbReference>
<feature type="domain" description="Ricin B lectin" evidence="3">
    <location>
        <begin position="516"/>
        <end position="647"/>
    </location>
</feature>
<feature type="domain" description="Peptidase C1A papain C-terminal" evidence="4">
    <location>
        <begin position="125"/>
        <end position="350"/>
    </location>
</feature>
<dbReference type="InterPro" id="IPR013128">
    <property type="entry name" value="Peptidase_C1A"/>
</dbReference>
<dbReference type="PANTHER" id="PTHR12411">
    <property type="entry name" value="CYSTEINE PROTEASE FAMILY C1-RELATED"/>
    <property type="match status" value="1"/>
</dbReference>
<evidence type="ECO:0000259" key="4">
    <source>
        <dbReference type="SMART" id="SM00645"/>
    </source>
</evidence>
<dbReference type="GO" id="GO:0006508">
    <property type="term" value="P:proteolysis"/>
    <property type="evidence" value="ECO:0007669"/>
    <property type="project" value="InterPro"/>
</dbReference>
<sequence>MKSYIAVAIRASLLLFAAVLATADAQAGLAVTAGTAQRLLLQVPPRTGLYYNGKGTGSARNITRRNYFQSRSKADQLRILGASTNATQIIRAACNTSNILDSACIDVLLLALTPPSYSSNNTLDTPLRRAFISPAQDQGMCASCVGFAVTAAAEAAINVYKQQSWRSLGLSEQDFSFCKVLPRVNCAAGASYTEVVTSFTTTPISSWAARSCDRYTGTASSDQDCARAAGCPNQLPAGGSLSWAYAGSALGTMAQVKERIMLSGGVVASMAMTADAFKQLEAYSTGKHGVFSPKDDVEGAPPIMHAVFCYGWWDNATNAEDGWWLCKNSWGTSWGLNGSFNVAYGAAYVMQPDYTFALRVSESLPQVLQRFGQAVANPINAGCLQYSPRQPVRLLQLAYDLTALTALGAKAAVPLSQVLADAVTSNVGRANLSSASRGPFRFCGTYVRPLLRRACLTSPKQLLDALPWSGCGALVGSVCTARCTAVAKGRGYRAVCTLTGNAATWQVTGGCPAAVRGPIKVQAEPTLCVSTQSLVESGQQVVLQTCGGTRNKNQQFVYKKGRLTIQAAGAEWCLGVSDGSTDRGAEIKAGLCDGTANQRWLRDAEGALRPLHALGSCLDVPYNNFSPGVALQLWDCIRSAAQLFWADLVPYVEGRAGIMAVQANTSLCMAAPVLGKEERVELQPCSSSSSSRFIYRTDGSLRLEGGS</sequence>
<dbReference type="Gene3D" id="2.80.10.50">
    <property type="match status" value="2"/>
</dbReference>
<dbReference type="InterPro" id="IPR000668">
    <property type="entry name" value="Peptidase_C1A_C"/>
</dbReference>
<dbReference type="GO" id="GO:0008234">
    <property type="term" value="F:cysteine-type peptidase activity"/>
    <property type="evidence" value="ECO:0007669"/>
    <property type="project" value="InterPro"/>
</dbReference>